<evidence type="ECO:0000313" key="4">
    <source>
        <dbReference type="EMBL" id="CKR51276.1"/>
    </source>
</evidence>
<dbReference type="Proteomes" id="UP000046947">
    <property type="component" value="Unassembled WGS sequence"/>
</dbReference>
<organism evidence="3 5">
    <name type="scientific">Mycobacterium tuberculosis</name>
    <dbReference type="NCBI Taxonomy" id="1773"/>
    <lineage>
        <taxon>Bacteria</taxon>
        <taxon>Bacillati</taxon>
        <taxon>Actinomycetota</taxon>
        <taxon>Actinomycetes</taxon>
        <taxon>Mycobacteriales</taxon>
        <taxon>Mycobacteriaceae</taxon>
        <taxon>Mycobacterium</taxon>
        <taxon>Mycobacterium tuberculosis complex</taxon>
    </lineage>
</organism>
<feature type="compositionally biased region" description="Polar residues" evidence="1">
    <location>
        <begin position="97"/>
        <end position="114"/>
    </location>
</feature>
<feature type="region of interest" description="Disordered" evidence="1">
    <location>
        <begin position="1"/>
        <end position="26"/>
    </location>
</feature>
<evidence type="ECO:0000313" key="5">
    <source>
        <dbReference type="Proteomes" id="UP000046947"/>
    </source>
</evidence>
<feature type="region of interest" description="Disordered" evidence="1">
    <location>
        <begin position="51"/>
        <end position="114"/>
    </location>
</feature>
<feature type="compositionally biased region" description="Polar residues" evidence="1">
    <location>
        <begin position="1"/>
        <end position="10"/>
    </location>
</feature>
<dbReference type="EMBL" id="CFOH01000601">
    <property type="protein sequence ID" value="CFE62587.1"/>
    <property type="molecule type" value="Genomic_DNA"/>
</dbReference>
<evidence type="ECO:0000313" key="2">
    <source>
        <dbReference type="EMBL" id="CFE41643.1"/>
    </source>
</evidence>
<feature type="compositionally biased region" description="Polar residues" evidence="1">
    <location>
        <begin position="58"/>
        <end position="90"/>
    </location>
</feature>
<dbReference type="EMBL" id="CNFT01000306">
    <property type="protein sequence ID" value="CKR51276.1"/>
    <property type="molecule type" value="Genomic_DNA"/>
</dbReference>
<gene>
    <name evidence="2" type="ORF">ERS007681_03001</name>
    <name evidence="3" type="ORF">ERS007688_03055</name>
    <name evidence="4" type="ORF">ERS027659_01592</name>
</gene>
<evidence type="ECO:0000256" key="1">
    <source>
        <dbReference type="SAM" id="MobiDB-lite"/>
    </source>
</evidence>
<dbReference type="Proteomes" id="UP000048289">
    <property type="component" value="Unassembled WGS sequence"/>
</dbReference>
<evidence type="ECO:0000313" key="3">
    <source>
        <dbReference type="EMBL" id="CFE62587.1"/>
    </source>
</evidence>
<evidence type="ECO:0000313" key="6">
    <source>
        <dbReference type="Proteomes" id="UP000048289"/>
    </source>
</evidence>
<accession>A0A654TQL0</accession>
<evidence type="ECO:0000313" key="7">
    <source>
        <dbReference type="Proteomes" id="UP000050164"/>
    </source>
</evidence>
<protein>
    <submittedName>
        <fullName evidence="3">Uncharacterized protein</fullName>
    </submittedName>
</protein>
<reference evidence="5 6" key="1">
    <citation type="submission" date="2015-03" db="EMBL/GenBank/DDBJ databases">
        <authorList>
            <consortium name="Pathogen Informatics"/>
        </authorList>
    </citation>
    <scope>NUCLEOTIDE SEQUENCE [LARGE SCALE GENOMIC DNA]</scope>
    <source>
        <strain evidence="4 7">Bir 185</strain>
        <strain evidence="2 6">G09901357</strain>
        <strain evidence="3 5">H09601792</strain>
    </source>
</reference>
<dbReference type="Proteomes" id="UP000050164">
    <property type="component" value="Unassembled WGS sequence"/>
</dbReference>
<dbReference type="AlphaFoldDB" id="A0A654TQL0"/>
<sequence length="114" mass="11745">MCSCSAQTTALGIGMPPSASSMPTLSQPASSIALTDFLNDSGSITEWVFGSKTGGLRSPSTNDSATGPSASRLTSASMSRAVSTSTSLNSPWPKALSTPSTSNRLKTWSRTLLR</sequence>
<proteinExistence type="predicted"/>
<dbReference type="EMBL" id="CFOE01000459">
    <property type="protein sequence ID" value="CFE41643.1"/>
    <property type="molecule type" value="Genomic_DNA"/>
</dbReference>
<name>A0A654TQL0_MYCTX</name>